<dbReference type="InterPro" id="IPR020476">
    <property type="entry name" value="Nudix_hydrolase"/>
</dbReference>
<accession>A0AAU7E0F3</accession>
<reference evidence="7" key="1">
    <citation type="submission" date="2024-02" db="EMBL/GenBank/DDBJ databases">
        <title>Tomenella chthoni gen. nov. sp. nov., a member of the family Jonesiaceae isolated from bat guano.</title>
        <authorList>
            <person name="Miller S.L."/>
            <person name="King J."/>
            <person name="Sankaranarayanan K."/>
            <person name="Lawson P.A."/>
        </authorList>
    </citation>
    <scope>NUCLEOTIDE SEQUENCE</scope>
    <source>
        <strain evidence="7">BS-20</strain>
    </source>
</reference>
<organism evidence="7">
    <name type="scientific">Jonesiaceae bacterium BS-20</name>
    <dbReference type="NCBI Taxonomy" id="3120821"/>
    <lineage>
        <taxon>Bacteria</taxon>
        <taxon>Bacillati</taxon>
        <taxon>Actinomycetota</taxon>
        <taxon>Actinomycetes</taxon>
        <taxon>Micrococcales</taxon>
        <taxon>Jonesiaceae</taxon>
    </lineage>
</organism>
<evidence type="ECO:0000256" key="5">
    <source>
        <dbReference type="RuleBase" id="RU003476"/>
    </source>
</evidence>
<evidence type="ECO:0000256" key="1">
    <source>
        <dbReference type="ARBA" id="ARBA00001946"/>
    </source>
</evidence>
<dbReference type="PANTHER" id="PTHR43046">
    <property type="entry name" value="GDP-MANNOSE MANNOSYL HYDROLASE"/>
    <property type="match status" value="1"/>
</dbReference>
<dbReference type="PROSITE" id="PS00893">
    <property type="entry name" value="NUDIX_BOX"/>
    <property type="match status" value="1"/>
</dbReference>
<comment type="cofactor">
    <cofactor evidence="1">
        <name>Mg(2+)</name>
        <dbReference type="ChEBI" id="CHEBI:18420"/>
    </cofactor>
</comment>
<proteinExistence type="inferred from homology"/>
<dbReference type="EMBL" id="CP146203">
    <property type="protein sequence ID" value="XBH23037.1"/>
    <property type="molecule type" value="Genomic_DNA"/>
</dbReference>
<dbReference type="CDD" id="cd04685">
    <property type="entry name" value="NUDIX_Hydrolase"/>
    <property type="match status" value="1"/>
</dbReference>
<dbReference type="InterPro" id="IPR015797">
    <property type="entry name" value="NUDIX_hydrolase-like_dom_sf"/>
</dbReference>
<evidence type="ECO:0000256" key="3">
    <source>
        <dbReference type="ARBA" id="ARBA00022801"/>
    </source>
</evidence>
<dbReference type="InterPro" id="IPR020084">
    <property type="entry name" value="NUDIX_hydrolase_CS"/>
</dbReference>
<protein>
    <submittedName>
        <fullName evidence="7">NUDIX domain-containing protein</fullName>
    </submittedName>
</protein>
<dbReference type="GO" id="GO:0016787">
    <property type="term" value="F:hydrolase activity"/>
    <property type="evidence" value="ECO:0007669"/>
    <property type="project" value="UniProtKB-KW"/>
</dbReference>
<keyword evidence="3 5" id="KW-0378">Hydrolase</keyword>
<dbReference type="AlphaFoldDB" id="A0AAU7E0F3"/>
<evidence type="ECO:0000313" key="7">
    <source>
        <dbReference type="EMBL" id="XBH23037.1"/>
    </source>
</evidence>
<dbReference type="Gene3D" id="3.90.79.10">
    <property type="entry name" value="Nucleoside Triphosphate Pyrophosphohydrolase"/>
    <property type="match status" value="1"/>
</dbReference>
<evidence type="ECO:0000259" key="6">
    <source>
        <dbReference type="PROSITE" id="PS51462"/>
    </source>
</evidence>
<dbReference type="SUPFAM" id="SSF55811">
    <property type="entry name" value="Nudix"/>
    <property type="match status" value="1"/>
</dbReference>
<keyword evidence="4" id="KW-0460">Magnesium</keyword>
<comment type="similarity">
    <text evidence="2 5">Belongs to the Nudix hydrolase family.</text>
</comment>
<dbReference type="Pfam" id="PF00293">
    <property type="entry name" value="NUDIX"/>
    <property type="match status" value="1"/>
</dbReference>
<dbReference type="PRINTS" id="PR00502">
    <property type="entry name" value="NUDIXFAMILY"/>
</dbReference>
<dbReference type="InterPro" id="IPR000086">
    <property type="entry name" value="NUDIX_hydrolase_dom"/>
</dbReference>
<sequence>MTGQPPQISANASGWDAGQTIAGMRLRKAARVLILDPQKRVLLVKGHDSDRPDRQWWFTIGGGIDLGETPEQAAVREVFEETGIELKQTQLIGPVIERTAIFDFAAEHCVQHELIYLVELDAVPDTNTSGWTEVENSFLEEMAWLSAADIADSSIEVFPENLGDLVANLSQGWDGTLLNLGIAEE</sequence>
<feature type="domain" description="Nudix hydrolase" evidence="6">
    <location>
        <begin position="25"/>
        <end position="168"/>
    </location>
</feature>
<gene>
    <name evidence="7" type="ORF">V5R04_07440</name>
</gene>
<evidence type="ECO:0000256" key="2">
    <source>
        <dbReference type="ARBA" id="ARBA00005582"/>
    </source>
</evidence>
<dbReference type="PROSITE" id="PS51462">
    <property type="entry name" value="NUDIX"/>
    <property type="match status" value="1"/>
</dbReference>
<dbReference type="PANTHER" id="PTHR43046:SF12">
    <property type="entry name" value="GDP-MANNOSE MANNOSYL HYDROLASE"/>
    <property type="match status" value="1"/>
</dbReference>
<evidence type="ECO:0000256" key="4">
    <source>
        <dbReference type="ARBA" id="ARBA00022842"/>
    </source>
</evidence>
<name>A0AAU7E0F3_9MICO</name>